<keyword evidence="2" id="KW-1185">Reference proteome</keyword>
<evidence type="ECO:0000313" key="2">
    <source>
        <dbReference type="Proteomes" id="UP000009168"/>
    </source>
</evidence>
<dbReference type="EMBL" id="GG662699">
    <property type="protein sequence ID" value="EAR96003.1"/>
    <property type="molecule type" value="Genomic_DNA"/>
</dbReference>
<reference evidence="2" key="1">
    <citation type="journal article" date="2006" name="PLoS Biol.">
        <title>Macronuclear genome sequence of the ciliate Tetrahymena thermophila, a model eukaryote.</title>
        <authorList>
            <person name="Eisen J.A."/>
            <person name="Coyne R.S."/>
            <person name="Wu M."/>
            <person name="Wu D."/>
            <person name="Thiagarajan M."/>
            <person name="Wortman J.R."/>
            <person name="Badger J.H."/>
            <person name="Ren Q."/>
            <person name="Amedeo P."/>
            <person name="Jones K.M."/>
            <person name="Tallon L.J."/>
            <person name="Delcher A.L."/>
            <person name="Salzberg S.L."/>
            <person name="Silva J.C."/>
            <person name="Haas B.J."/>
            <person name="Majoros W.H."/>
            <person name="Farzad M."/>
            <person name="Carlton J.M."/>
            <person name="Smith R.K. Jr."/>
            <person name="Garg J."/>
            <person name="Pearlman R.E."/>
            <person name="Karrer K.M."/>
            <person name="Sun L."/>
            <person name="Manning G."/>
            <person name="Elde N.C."/>
            <person name="Turkewitz A.P."/>
            <person name="Asai D.J."/>
            <person name="Wilkes D.E."/>
            <person name="Wang Y."/>
            <person name="Cai H."/>
            <person name="Collins K."/>
            <person name="Stewart B.A."/>
            <person name="Lee S.R."/>
            <person name="Wilamowska K."/>
            <person name="Weinberg Z."/>
            <person name="Ruzzo W.L."/>
            <person name="Wloga D."/>
            <person name="Gaertig J."/>
            <person name="Frankel J."/>
            <person name="Tsao C.-C."/>
            <person name="Gorovsky M.A."/>
            <person name="Keeling P.J."/>
            <person name="Waller R.F."/>
            <person name="Patron N.J."/>
            <person name="Cherry J.M."/>
            <person name="Stover N.A."/>
            <person name="Krieger C.J."/>
            <person name="del Toro C."/>
            <person name="Ryder H.F."/>
            <person name="Williamson S.C."/>
            <person name="Barbeau R.A."/>
            <person name="Hamilton E.P."/>
            <person name="Orias E."/>
        </authorList>
    </citation>
    <scope>NUCLEOTIDE SEQUENCE [LARGE SCALE GENOMIC DNA]</scope>
    <source>
        <strain evidence="2">SB210</strain>
    </source>
</reference>
<accession>I7LUT4</accession>
<evidence type="ECO:0000313" key="1">
    <source>
        <dbReference type="EMBL" id="EAR96003.1"/>
    </source>
</evidence>
<dbReference type="Proteomes" id="UP000009168">
    <property type="component" value="Unassembled WGS sequence"/>
</dbReference>
<proteinExistence type="predicted"/>
<dbReference type="RefSeq" id="XP_001016248.1">
    <property type="nucleotide sequence ID" value="XM_001016248.1"/>
</dbReference>
<name>I7LUT4_TETTS</name>
<dbReference type="GeneID" id="7838265"/>
<sequence length="140" mass="16411">MNGNNGAIHTARIFRIIKGIKLSRGLNVERLQKERSVYDKVLVGVQIKLNRILFIVGKYYMNKQVRVQANIKLNKLQQNYSSGQLKVCEQNGTVQNIKNQNVSFQYLICEIFKYMQRARTNKCANSILKYYTIWMFLNEV</sequence>
<dbReference type="HOGENOM" id="CLU_1839211_0_0_1"/>
<gene>
    <name evidence="1" type="ORF">TTHERM_00125690</name>
</gene>
<dbReference type="KEGG" id="tet:TTHERM_00125690"/>
<dbReference type="InParanoid" id="I7LUT4"/>
<organism evidence="1 2">
    <name type="scientific">Tetrahymena thermophila (strain SB210)</name>
    <dbReference type="NCBI Taxonomy" id="312017"/>
    <lineage>
        <taxon>Eukaryota</taxon>
        <taxon>Sar</taxon>
        <taxon>Alveolata</taxon>
        <taxon>Ciliophora</taxon>
        <taxon>Intramacronucleata</taxon>
        <taxon>Oligohymenophorea</taxon>
        <taxon>Hymenostomatida</taxon>
        <taxon>Tetrahymenina</taxon>
        <taxon>Tetrahymenidae</taxon>
        <taxon>Tetrahymena</taxon>
    </lineage>
</organism>
<dbReference type="AlphaFoldDB" id="I7LUT4"/>
<protein>
    <submittedName>
        <fullName evidence="1">Uncharacterized protein</fullName>
    </submittedName>
</protein>